<reference evidence="1 2" key="1">
    <citation type="journal article" date="1995" name="Virology">
        <title>Analysis of 45 kb of DNA located at the left end of the chlorella virus PBCV-1 genome.</title>
        <authorList>
            <person name="Lu Z."/>
            <person name="Li Y."/>
            <person name="Zhang Y."/>
            <person name="Kutish G.F."/>
            <person name="Rock D.L."/>
            <person name="Van Etten J.L."/>
        </authorList>
    </citation>
    <scope>NUCLEOTIDE SEQUENCE [LARGE SCALE GENOMIC DNA]</scope>
</reference>
<dbReference type="RefSeq" id="NP_048537.1">
    <property type="nucleotide sequence ID" value="NC_000852.5"/>
</dbReference>
<protein>
    <submittedName>
        <fullName evidence="1">Uncharacterized protein</fullName>
    </submittedName>
</protein>
<sequence>MTTEGVFPTFARLSTSLFRCFFVNLSSSARAAALYCSLICALAKALASASGERFLRVSGMYTSTCCPPSVPP</sequence>
<dbReference type="GeneID" id="917822"/>
<reference evidence="1 2" key="8">
    <citation type="journal article" date="2010" name="J. Virol.">
        <title>Microarray analysis of Paramecium bursaria chlorella virus 1 transcription.</title>
        <authorList>
            <person name="Yanai-Balser G.M."/>
            <person name="Duncan G.A."/>
            <person name="Eudy J.D."/>
            <person name="Wang D."/>
            <person name="Li X."/>
            <person name="Agarkova I.V."/>
            <person name="Dunigan D.D."/>
            <person name="Van Etten J.L."/>
        </authorList>
    </citation>
    <scope>NUCLEOTIDE SEQUENCE [LARGE SCALE GENOMIC DNA]</scope>
</reference>
<dbReference type="KEGG" id="vg:917822"/>
<evidence type="ECO:0000313" key="1">
    <source>
        <dbReference type="EMBL" id="AAC96558.1"/>
    </source>
</evidence>
<evidence type="ECO:0000313" key="2">
    <source>
        <dbReference type="Proteomes" id="UP000000862"/>
    </source>
</evidence>
<dbReference type="EMBL" id="JF411744">
    <property type="protein sequence ID" value="AAC96558.1"/>
    <property type="molecule type" value="Genomic_DNA"/>
</dbReference>
<reference evidence="1 2" key="4">
    <citation type="journal article" date="1996" name="Virology">
        <title>Analysis of 76 kb of the chlorella virus PBCV-1 330-kb genome: map positions 182 to 258.</title>
        <authorList>
            <person name="Kutish G.F."/>
            <person name="Li Y."/>
            <person name="Lu Z."/>
            <person name="Furuta M."/>
            <person name="Rock D.L."/>
            <person name="Van Etten J.L."/>
        </authorList>
    </citation>
    <scope>NUCLEOTIDE SEQUENCE [LARGE SCALE GENOMIC DNA]</scope>
</reference>
<reference evidence="1 2" key="2">
    <citation type="journal article" date="1995" name="Virology">
        <title>Analysis of 43 kb of the Chlorella virus PBCV-1 330-kb genome: map positions 45 to 88.</title>
        <authorList>
            <person name="Li Y."/>
            <person name="Lu Z."/>
            <person name="Burbank D.E."/>
            <person name="Kutish G.F."/>
            <person name="Rock D.L."/>
            <person name="Van Etten J.L."/>
        </authorList>
    </citation>
    <scope>NUCLEOTIDE SEQUENCE [LARGE SCALE GENOMIC DNA]</scope>
</reference>
<organism evidence="1 2">
    <name type="scientific">Paramecium bursaria Chlorella virus 1</name>
    <name type="common">PBCV-1</name>
    <dbReference type="NCBI Taxonomy" id="10506"/>
    <lineage>
        <taxon>Viruses</taxon>
        <taxon>Varidnaviria</taxon>
        <taxon>Bamfordvirae</taxon>
        <taxon>Nucleocytoviricota</taxon>
        <taxon>Megaviricetes</taxon>
        <taxon>Algavirales</taxon>
        <taxon>Phycodnaviridae</taxon>
        <taxon>Chlorovirus</taxon>
        <taxon>Chlorovirus vanettense</taxon>
    </lineage>
</organism>
<reference evidence="1 2" key="7">
    <citation type="journal article" date="2000" name="Virology">
        <title>Characterization of a beta-1,3-glucanase encoded by chlorella virus PBCV-1.</title>
        <authorList>
            <person name="Sun L."/>
            <person name="Gurnon J.R."/>
            <person name="Adams B.J."/>
            <person name="Graves M.V."/>
            <person name="Van Etten J.L."/>
        </authorList>
    </citation>
    <scope>NUCLEOTIDE SEQUENCE [LARGE SCALE GENOMIC DNA]</scope>
</reference>
<reference evidence="1 2" key="5">
    <citation type="journal article" date="1997" name="Virology">
        <title>Analysis of 74 kb of DNA located at the right end of the 330-kb chlorella virus PBCV-1 genome.</title>
        <authorList>
            <person name="Li Y."/>
            <person name="Lu Z."/>
            <person name="Sun L."/>
            <person name="Ropp S."/>
            <person name="Kutish G.F."/>
            <person name="Rock D.L."/>
            <person name="Van Etten J.L."/>
        </authorList>
    </citation>
    <scope>NUCLEOTIDE SEQUENCE [LARGE SCALE GENOMIC DNA]</scope>
</reference>
<reference evidence="1 2" key="6">
    <citation type="journal article" date="1999" name="Virology">
        <title>Chlorella virus PBCV-1 encodes a functional homospermidine synthase.</title>
        <authorList>
            <person name="Kaiser A."/>
            <person name="Vollmert M."/>
            <person name="Tholl D."/>
            <person name="Graves M.V."/>
            <person name="Gurnon J.R."/>
            <person name="Xing W."/>
            <person name="Lisec A.D."/>
            <person name="Nickerson K.W."/>
            <person name="Van Etten J.L."/>
        </authorList>
    </citation>
    <scope>NUCLEOTIDE SEQUENCE [LARGE SCALE GENOMIC DNA]</scope>
</reference>
<keyword evidence="2" id="KW-1185">Reference proteome</keyword>
<organismHost>
    <name type="scientific">Chlorella</name>
    <dbReference type="NCBI Taxonomy" id="3071"/>
</organismHost>
<proteinExistence type="predicted"/>
<dbReference type="Proteomes" id="UP000000862">
    <property type="component" value="Segment"/>
</dbReference>
<name>Q84510_PBCV1</name>
<dbReference type="PIR" id="T17680">
    <property type="entry name" value="T17680"/>
</dbReference>
<gene>
    <name evidence="1" type="primary">a190L</name>
</gene>
<accession>Q84510</accession>
<reference evidence="1 2" key="3">
    <citation type="journal article" date="1996" name="Virology">
        <title>Analysis of 94 kb of the chlorella virus PBCV-1 330-kb genome: map positions 88 to 182.</title>
        <authorList>
            <person name="Lu Z."/>
            <person name="Li Y."/>
            <person name="Que Q."/>
            <person name="Kutish G.F."/>
            <person name="Rock D.L."/>
            <person name="Van Etten J.L."/>
        </authorList>
    </citation>
    <scope>NUCLEOTIDE SEQUENCE [LARGE SCALE GENOMIC DNA]</scope>
</reference>